<keyword evidence="1" id="KW-0812">Transmembrane</keyword>
<evidence type="ECO:0000256" key="1">
    <source>
        <dbReference type="SAM" id="Phobius"/>
    </source>
</evidence>
<comment type="caution">
    <text evidence="2">The sequence shown here is derived from an EMBL/GenBank/DDBJ whole genome shotgun (WGS) entry which is preliminary data.</text>
</comment>
<evidence type="ECO:0000313" key="3">
    <source>
        <dbReference type="Proteomes" id="UP001361239"/>
    </source>
</evidence>
<dbReference type="Proteomes" id="UP001361239">
    <property type="component" value="Unassembled WGS sequence"/>
</dbReference>
<name>A0ABU8RUM4_9SPHN</name>
<protein>
    <recommendedName>
        <fullName evidence="4">LPXTG cell wall anchor domain-containing protein</fullName>
    </recommendedName>
</protein>
<dbReference type="PROSITE" id="PS51257">
    <property type="entry name" value="PROKAR_LIPOPROTEIN"/>
    <property type="match status" value="1"/>
</dbReference>
<keyword evidence="1" id="KW-1133">Transmembrane helix</keyword>
<dbReference type="RefSeq" id="WP_339586757.1">
    <property type="nucleotide sequence ID" value="NZ_JBBHJZ010000002.1"/>
</dbReference>
<evidence type="ECO:0008006" key="4">
    <source>
        <dbReference type="Google" id="ProtNLM"/>
    </source>
</evidence>
<keyword evidence="3" id="KW-1185">Reference proteome</keyword>
<accession>A0ABU8RUM4</accession>
<reference evidence="2 3" key="1">
    <citation type="submission" date="2024-03" db="EMBL/GenBank/DDBJ databases">
        <authorList>
            <person name="Jo J.-H."/>
        </authorList>
    </citation>
    <scope>NUCLEOTIDE SEQUENCE [LARGE SCALE GENOMIC DNA]</scope>
    <source>
        <strain evidence="2 3">PS1R-30</strain>
    </source>
</reference>
<feature type="transmembrane region" description="Helical" evidence="1">
    <location>
        <begin position="53"/>
        <end position="73"/>
    </location>
</feature>
<dbReference type="EMBL" id="JBBHJZ010000002">
    <property type="protein sequence ID" value="MEJ5976795.1"/>
    <property type="molecule type" value="Genomic_DNA"/>
</dbReference>
<evidence type="ECO:0000313" key="2">
    <source>
        <dbReference type="EMBL" id="MEJ5976795.1"/>
    </source>
</evidence>
<gene>
    <name evidence="2" type="ORF">WG901_09130</name>
</gene>
<proteinExistence type="predicted"/>
<organism evidence="2 3">
    <name type="scientific">Novosphingobium anseongense</name>
    <dbReference type="NCBI Taxonomy" id="3133436"/>
    <lineage>
        <taxon>Bacteria</taxon>
        <taxon>Pseudomonadati</taxon>
        <taxon>Pseudomonadota</taxon>
        <taxon>Alphaproteobacteria</taxon>
        <taxon>Sphingomonadales</taxon>
        <taxon>Sphingomonadaceae</taxon>
        <taxon>Novosphingobium</taxon>
    </lineage>
</organism>
<sequence length="89" mass="9233">MRIVSALLLTAAAFVAGGAVLAYLYLTSLACGYAPSASSCHALPWDLSPDDRFWLVGLPMAIVAGLTGLAWLARRRSRPGDGGSTAPDL</sequence>
<keyword evidence="1" id="KW-0472">Membrane</keyword>